<gene>
    <name evidence="3" type="ORF">ACFO3P_22510</name>
</gene>
<dbReference type="PANTHER" id="PTHR46648:SF1">
    <property type="entry name" value="ADENOSINE 5'-MONOPHOSPHORAMIDASE HNT1"/>
    <property type="match status" value="1"/>
</dbReference>
<feature type="short sequence motif" description="Histidine triad motif" evidence="1">
    <location>
        <begin position="145"/>
        <end position="149"/>
    </location>
</feature>
<dbReference type="PANTHER" id="PTHR46648">
    <property type="entry name" value="HIT FAMILY PROTEIN 1"/>
    <property type="match status" value="1"/>
</dbReference>
<keyword evidence="4" id="KW-1185">Reference proteome</keyword>
<reference evidence="4" key="1">
    <citation type="journal article" date="2019" name="Int. J. Syst. Evol. Microbiol.">
        <title>The Global Catalogue of Microorganisms (GCM) 10K type strain sequencing project: providing services to taxonomists for standard genome sequencing and annotation.</title>
        <authorList>
            <consortium name="The Broad Institute Genomics Platform"/>
            <consortium name="The Broad Institute Genome Sequencing Center for Infectious Disease"/>
            <person name="Wu L."/>
            <person name="Ma J."/>
        </authorList>
    </citation>
    <scope>NUCLEOTIDE SEQUENCE [LARGE SCALE GENOMIC DNA]</scope>
    <source>
        <strain evidence="4">CCUG 37257</strain>
    </source>
</reference>
<dbReference type="InterPro" id="IPR039384">
    <property type="entry name" value="HINT"/>
</dbReference>
<dbReference type="CDD" id="cd01277">
    <property type="entry name" value="HINT_subgroup"/>
    <property type="match status" value="1"/>
</dbReference>
<dbReference type="EC" id="2.1.1.-" evidence="3"/>
<sequence length="189" mass="21802">MNRSTNYGKFFRHPLTSLIQNPLLYPVQLYTIDKRLHFKLDREEQKMAHEDCIFCKIIDGDIPSAKVYEDDKVYAFLDISQVTKGHTLVIPKEHTKNIYETPPETAKELFSRIPVIANAIRDAYQPLGINLLNNNEPVAEQSVFHLHVHLIPRYGDGDGYTPNWITHTEDYTSDDLQAVAKAINEQIKH</sequence>
<keyword evidence="3" id="KW-0808">Transferase</keyword>
<dbReference type="GO" id="GO:0032259">
    <property type="term" value="P:methylation"/>
    <property type="evidence" value="ECO:0007669"/>
    <property type="project" value="UniProtKB-KW"/>
</dbReference>
<comment type="caution">
    <text evidence="3">The sequence shown here is derived from an EMBL/GenBank/DDBJ whole genome shotgun (WGS) entry which is preliminary data.</text>
</comment>
<dbReference type="PROSITE" id="PS51084">
    <property type="entry name" value="HIT_2"/>
    <property type="match status" value="1"/>
</dbReference>
<protein>
    <submittedName>
        <fullName evidence="3">HIT family protein</fullName>
        <ecNumber evidence="3">2.1.1.-</ecNumber>
    </submittedName>
</protein>
<dbReference type="Pfam" id="PF01230">
    <property type="entry name" value="HIT"/>
    <property type="match status" value="1"/>
</dbReference>
<evidence type="ECO:0000313" key="4">
    <source>
        <dbReference type="Proteomes" id="UP001595988"/>
    </source>
</evidence>
<evidence type="ECO:0000259" key="2">
    <source>
        <dbReference type="PROSITE" id="PS51084"/>
    </source>
</evidence>
<dbReference type="PROSITE" id="PS00892">
    <property type="entry name" value="HIT_1"/>
    <property type="match status" value="1"/>
</dbReference>
<feature type="domain" description="HIT" evidence="2">
    <location>
        <begin position="53"/>
        <end position="161"/>
    </location>
</feature>
<dbReference type="RefSeq" id="WP_139089146.1">
    <property type="nucleotide sequence ID" value="NZ_JBHSFT010000050.1"/>
</dbReference>
<dbReference type="InterPro" id="IPR019808">
    <property type="entry name" value="Histidine_triad_CS"/>
</dbReference>
<accession>A0ABV9K4X7</accession>
<dbReference type="Gene3D" id="3.30.428.10">
    <property type="entry name" value="HIT-like"/>
    <property type="match status" value="1"/>
</dbReference>
<evidence type="ECO:0000256" key="1">
    <source>
        <dbReference type="PROSITE-ProRule" id="PRU00464"/>
    </source>
</evidence>
<dbReference type="InterPro" id="IPR036265">
    <property type="entry name" value="HIT-like_sf"/>
</dbReference>
<dbReference type="Proteomes" id="UP001595988">
    <property type="component" value="Unassembled WGS sequence"/>
</dbReference>
<keyword evidence="3" id="KW-0489">Methyltransferase</keyword>
<dbReference type="InterPro" id="IPR011146">
    <property type="entry name" value="HIT-like"/>
</dbReference>
<proteinExistence type="predicted"/>
<dbReference type="SUPFAM" id="SSF54197">
    <property type="entry name" value="HIT-like"/>
    <property type="match status" value="1"/>
</dbReference>
<dbReference type="InterPro" id="IPR001310">
    <property type="entry name" value="Histidine_triad_HIT"/>
</dbReference>
<dbReference type="EMBL" id="JBHSFT010000050">
    <property type="protein sequence ID" value="MFC4664953.1"/>
    <property type="molecule type" value="Genomic_DNA"/>
</dbReference>
<organism evidence="3 4">
    <name type="scientific">Oceanobacillus aidingensis</name>
    <dbReference type="NCBI Taxonomy" id="645964"/>
    <lineage>
        <taxon>Bacteria</taxon>
        <taxon>Bacillati</taxon>
        <taxon>Bacillota</taxon>
        <taxon>Bacilli</taxon>
        <taxon>Bacillales</taxon>
        <taxon>Bacillaceae</taxon>
        <taxon>Oceanobacillus</taxon>
    </lineage>
</organism>
<dbReference type="GO" id="GO:0008168">
    <property type="term" value="F:methyltransferase activity"/>
    <property type="evidence" value="ECO:0007669"/>
    <property type="project" value="UniProtKB-KW"/>
</dbReference>
<name>A0ABV9K4X7_9BACI</name>
<evidence type="ECO:0000313" key="3">
    <source>
        <dbReference type="EMBL" id="MFC4664953.1"/>
    </source>
</evidence>
<dbReference type="PRINTS" id="PR00332">
    <property type="entry name" value="HISTRIAD"/>
</dbReference>